<proteinExistence type="predicted"/>
<evidence type="ECO:0000256" key="1">
    <source>
        <dbReference type="SAM" id="MobiDB-lite"/>
    </source>
</evidence>
<feature type="compositionally biased region" description="Basic and acidic residues" evidence="1">
    <location>
        <begin position="452"/>
        <end position="469"/>
    </location>
</feature>
<reference evidence="2 3" key="1">
    <citation type="submission" date="2016-08" db="EMBL/GenBank/DDBJ databases">
        <title>Draft genome sequence of allopolyploid Zygosaccharomyces rouxii.</title>
        <authorList>
            <person name="Watanabe J."/>
            <person name="Uehara K."/>
            <person name="Mogi Y."/>
            <person name="Tsukioka Y."/>
        </authorList>
    </citation>
    <scope>NUCLEOTIDE SEQUENCE [LARGE SCALE GENOMIC DNA]</scope>
    <source>
        <strain evidence="2 3">NBRC 110957</strain>
    </source>
</reference>
<evidence type="ECO:0000313" key="3">
    <source>
        <dbReference type="Proteomes" id="UP000187013"/>
    </source>
</evidence>
<feature type="compositionally biased region" description="Basic and acidic residues" evidence="1">
    <location>
        <begin position="480"/>
        <end position="490"/>
    </location>
</feature>
<organism evidence="2 3">
    <name type="scientific">Zygosaccharomyces rouxii</name>
    <dbReference type="NCBI Taxonomy" id="4956"/>
    <lineage>
        <taxon>Eukaryota</taxon>
        <taxon>Fungi</taxon>
        <taxon>Dikarya</taxon>
        <taxon>Ascomycota</taxon>
        <taxon>Saccharomycotina</taxon>
        <taxon>Saccharomycetes</taxon>
        <taxon>Saccharomycetales</taxon>
        <taxon>Saccharomycetaceae</taxon>
        <taxon>Zygosaccharomyces</taxon>
    </lineage>
</organism>
<sequence>MSKRKPLNQQKLASDEDNQIEEEPKRKKVNRNSRNGEFIVPPMNQKYVSCLQLGMNLNLLEQGAEESLQFQGTVAGQLTQQIYELIRSDTLSIPNMERCHKWKGESSEIEYYYLRSRYFVSEENGMVCDRKRDDRIVCEPASMFHLVMCSHLQNNHVTSYNIHRNLVKTYANITRDYIVTAISYCSKCNPDLKTKPFQKKRHKNVYWQLLPLERVHIEVFEPFDGEKIQGRFSHLLYCRDYFSRYVWILPLQNDKRKHMIRAISSFLLGLPRIPIFLESTTIDRENLFDLCGRIVEDYSLKLGLGVKNSQRFHNNGIKDMKELLGSHKDECLEDWNLCLKYGPFHINQNINVSSDGRPGDLLFTSVPDCNRKFVKKRKEVILDTPPKNVVNLGEGVLFLENNRDEHKAAETIKIDTTPSNQDGERAPNESTDKNQAQSGEVDINPLKTGAAEQKEPDDKPEKQSDDVDIRSPTNELIDGTIERKKDESTRSRLKKTSEVTAANNNHVNMVQTQPATVGDDYIYDSDELANYDLEVEQTQLERRGQTHDVDDKPTSQARPMKKRRLLGRKLQSSTNMDESIEL</sequence>
<dbReference type="EMBL" id="BDGX01000035">
    <property type="protein sequence ID" value="GAV52785.1"/>
    <property type="molecule type" value="Genomic_DNA"/>
</dbReference>
<dbReference type="AlphaFoldDB" id="A0A1Q3AAQ7"/>
<evidence type="ECO:0000313" key="2">
    <source>
        <dbReference type="EMBL" id="GAV52785.1"/>
    </source>
</evidence>
<dbReference type="GO" id="GO:0003676">
    <property type="term" value="F:nucleic acid binding"/>
    <property type="evidence" value="ECO:0007669"/>
    <property type="project" value="InterPro"/>
</dbReference>
<dbReference type="Proteomes" id="UP000187013">
    <property type="component" value="Unassembled WGS sequence"/>
</dbReference>
<dbReference type="OrthoDB" id="3863715at2759"/>
<feature type="region of interest" description="Disordered" evidence="1">
    <location>
        <begin position="409"/>
        <end position="493"/>
    </location>
</feature>
<accession>A0A1Q3AAQ7</accession>
<feature type="compositionally biased region" description="Polar residues" evidence="1">
    <location>
        <begin position="570"/>
        <end position="582"/>
    </location>
</feature>
<feature type="region of interest" description="Disordered" evidence="1">
    <location>
        <begin position="1"/>
        <end position="36"/>
    </location>
</feature>
<feature type="compositionally biased region" description="Basic and acidic residues" evidence="1">
    <location>
        <begin position="540"/>
        <end position="553"/>
    </location>
</feature>
<dbReference type="Gene3D" id="3.30.420.10">
    <property type="entry name" value="Ribonuclease H-like superfamily/Ribonuclease H"/>
    <property type="match status" value="1"/>
</dbReference>
<feature type="compositionally biased region" description="Basic and acidic residues" evidence="1">
    <location>
        <begin position="422"/>
        <end position="432"/>
    </location>
</feature>
<protein>
    <submittedName>
        <fullName evidence="2">Uncharacterized protein</fullName>
    </submittedName>
</protein>
<feature type="region of interest" description="Disordered" evidence="1">
    <location>
        <begin position="540"/>
        <end position="582"/>
    </location>
</feature>
<gene>
    <name evidence="2" type="ORF">ZYGR_0AI00670</name>
</gene>
<name>A0A1Q3AAQ7_ZYGRO</name>
<dbReference type="InterPro" id="IPR036397">
    <property type="entry name" value="RNaseH_sf"/>
</dbReference>
<comment type="caution">
    <text evidence="2">The sequence shown here is derived from an EMBL/GenBank/DDBJ whole genome shotgun (WGS) entry which is preliminary data.</text>
</comment>